<name>A0ACC2SRC2_9FUNG</name>
<reference evidence="1" key="1">
    <citation type="submission" date="2022-04" db="EMBL/GenBank/DDBJ databases">
        <title>Genome of the entomopathogenic fungus Entomophthora muscae.</title>
        <authorList>
            <person name="Elya C."/>
            <person name="Lovett B.R."/>
            <person name="Lee E."/>
            <person name="Macias A.M."/>
            <person name="Hajek A.E."/>
            <person name="De Bivort B.L."/>
            <person name="Kasson M.T."/>
            <person name="De Fine Licht H.H."/>
            <person name="Stajich J.E."/>
        </authorList>
    </citation>
    <scope>NUCLEOTIDE SEQUENCE</scope>
    <source>
        <strain evidence="1">Berkeley</strain>
    </source>
</reference>
<dbReference type="Proteomes" id="UP001165960">
    <property type="component" value="Unassembled WGS sequence"/>
</dbReference>
<protein>
    <submittedName>
        <fullName evidence="1">Pheromone processing endoprotease</fullName>
        <ecNumber evidence="1">3.4.21.61</ecNumber>
    </submittedName>
</protein>
<gene>
    <name evidence="1" type="primary">KEX2_32</name>
    <name evidence="1" type="ORF">DSO57_1025266</name>
</gene>
<keyword evidence="2" id="KW-1185">Reference proteome</keyword>
<dbReference type="EC" id="3.4.21.61" evidence="1"/>
<proteinExistence type="predicted"/>
<keyword evidence="1" id="KW-0378">Hydrolase</keyword>
<evidence type="ECO:0000313" key="2">
    <source>
        <dbReference type="Proteomes" id="UP001165960"/>
    </source>
</evidence>
<comment type="caution">
    <text evidence="1">The sequence shown here is derived from an EMBL/GenBank/DDBJ whole genome shotgun (WGS) entry which is preliminary data.</text>
</comment>
<sequence>MGSPNKTIPEASFSYTLLYNNNSASLVRLIFIAFVAFGLLDHTQLAHRKDFTFSTQLSANRRPETPHAHDYKNFVYFTAELDEDLLAHEVAHHLELEYLHQVGELNQHHLFRKSLSQNNINLLRQTVASNVLKKYAALTQIPSIWDRILLRHNYSERVAQKVRSVLLQEPKRLYRRGSVQRLGGRWNDDSNVFGELKVTDPLFKEQWHLKNTEGSQNDLNVTGLWREGITGKGVVVAIIDDGIDFKHRDIHDNYFREGSFDFNKNRPDPYPDTRLDQHGTRCAGQVAGLPNDVCGVGIAFGAKVAGIRILSLDIAEDAQAHAINYKFDSNHIYSCSWGPEDNGQVMDRPPKIVEDAIQKGVTEGRNGKGSIFVFASGNGGLEYDNCNFDGYTNSIYSITVGAIGFRDDHPGYSEACTSVMISAYSSNSEKKITTSTSWNNKCTSQHGGTSAAAPMVAGIIALALQKRPDLTWRDFQHITVQSAVPFNLDNPSWDKTWQGRPYSMEFGFGRIDGYKFVHHALAFKNVRPQVFYDTPTIKIHYPIPEGKRGLVSMIYINSSSLAPSRLVFLEHVTVTVNIQHNRRCDLVIDLISPNGIRSNLAVPRKNDYSSDGFPKWTFMTVKHWDEPAGGSWTLEVKDIRRNRLKGRFISWQMRFWGEENDSPRPSPPPLPVPPLFLDAEMQDFDVISDGYKISPFVIFMLLLSAITLISVGVTSLYRRFFKAGYQELQEDPFADEDLVELDSNFLST</sequence>
<organism evidence="1 2">
    <name type="scientific">Entomophthora muscae</name>
    <dbReference type="NCBI Taxonomy" id="34485"/>
    <lineage>
        <taxon>Eukaryota</taxon>
        <taxon>Fungi</taxon>
        <taxon>Fungi incertae sedis</taxon>
        <taxon>Zoopagomycota</taxon>
        <taxon>Entomophthoromycotina</taxon>
        <taxon>Entomophthoromycetes</taxon>
        <taxon>Entomophthorales</taxon>
        <taxon>Entomophthoraceae</taxon>
        <taxon>Entomophthora</taxon>
    </lineage>
</organism>
<accession>A0ACC2SRC2</accession>
<dbReference type="EMBL" id="QTSX02004401">
    <property type="protein sequence ID" value="KAJ9064928.1"/>
    <property type="molecule type" value="Genomic_DNA"/>
</dbReference>
<evidence type="ECO:0000313" key="1">
    <source>
        <dbReference type="EMBL" id="KAJ9064928.1"/>
    </source>
</evidence>